<reference evidence="3 4" key="1">
    <citation type="submission" date="2022-04" db="EMBL/GenBank/DDBJ databases">
        <title>Streptomyces sp. nov. LCR6-01 isolated from Lichen of Dirinaria sp.</title>
        <authorList>
            <person name="Kanchanasin P."/>
            <person name="Tanasupawat S."/>
            <person name="Phongsopitanun W."/>
        </authorList>
    </citation>
    <scope>NUCLEOTIDE SEQUENCE [LARGE SCALE GENOMIC DNA]</scope>
    <source>
        <strain evidence="3 4">LCR6-01</strain>
    </source>
</reference>
<dbReference type="InterPro" id="IPR025983">
    <property type="entry name" value="Cys_rich_CPCC"/>
</dbReference>
<accession>A0ABT0I5F3</accession>
<protein>
    <recommendedName>
        <fullName evidence="2">Cysteine-rich CPCC domain-containing protein</fullName>
    </recommendedName>
</protein>
<evidence type="ECO:0000313" key="4">
    <source>
        <dbReference type="Proteomes" id="UP001522868"/>
    </source>
</evidence>
<comment type="caution">
    <text evidence="3">The sequence shown here is derived from an EMBL/GenBank/DDBJ whole genome shotgun (WGS) entry which is preliminary data.</text>
</comment>
<gene>
    <name evidence="3" type="ORF">M1O15_03830</name>
</gene>
<dbReference type="EMBL" id="JALPTH010000003">
    <property type="protein sequence ID" value="MCK8676543.1"/>
    <property type="molecule type" value="Genomic_DNA"/>
</dbReference>
<evidence type="ECO:0000313" key="3">
    <source>
        <dbReference type="EMBL" id="MCK8676543.1"/>
    </source>
</evidence>
<dbReference type="Pfam" id="PF14206">
    <property type="entry name" value="Cys_rich_CPCC"/>
    <property type="match status" value="1"/>
</dbReference>
<name>A0ABT0I5F3_9ACTN</name>
<evidence type="ECO:0000259" key="2">
    <source>
        <dbReference type="Pfam" id="PF14206"/>
    </source>
</evidence>
<sequence length="102" mass="11797">MICPVCKWEDDITQLRWPTLRKGANRASLLEAQQSFLASGASEPRFAGSARQRTGGEEPPSGWRPIDLARDAFEKESTQMAPWPPDRTVMYWWTKRFWLREG</sequence>
<dbReference type="Proteomes" id="UP001522868">
    <property type="component" value="Unassembled WGS sequence"/>
</dbReference>
<organism evidence="3 4">
    <name type="scientific">Streptomyces lichenis</name>
    <dbReference type="NCBI Taxonomy" id="2306967"/>
    <lineage>
        <taxon>Bacteria</taxon>
        <taxon>Bacillati</taxon>
        <taxon>Actinomycetota</taxon>
        <taxon>Actinomycetes</taxon>
        <taxon>Kitasatosporales</taxon>
        <taxon>Streptomycetaceae</taxon>
        <taxon>Streptomyces</taxon>
    </lineage>
</organism>
<feature type="region of interest" description="Disordered" evidence="1">
    <location>
        <begin position="40"/>
        <end position="69"/>
    </location>
</feature>
<evidence type="ECO:0000256" key="1">
    <source>
        <dbReference type="SAM" id="MobiDB-lite"/>
    </source>
</evidence>
<feature type="domain" description="Cysteine-rich CPCC" evidence="2">
    <location>
        <begin position="2"/>
        <end position="53"/>
    </location>
</feature>
<proteinExistence type="predicted"/>
<keyword evidence="4" id="KW-1185">Reference proteome</keyword>